<dbReference type="InterPro" id="IPR050887">
    <property type="entry name" value="Beta-mannosidase_GH2"/>
</dbReference>
<dbReference type="GO" id="GO:0016787">
    <property type="term" value="F:hydrolase activity"/>
    <property type="evidence" value="ECO:0007669"/>
    <property type="project" value="UniProtKB-KW"/>
</dbReference>
<dbReference type="PANTHER" id="PTHR43730:SF1">
    <property type="entry name" value="BETA-MANNOSIDASE"/>
    <property type="match status" value="1"/>
</dbReference>
<organism evidence="10 11">
    <name type="scientific">Terrimonas rubra</name>
    <dbReference type="NCBI Taxonomy" id="1035890"/>
    <lineage>
        <taxon>Bacteria</taxon>
        <taxon>Pseudomonadati</taxon>
        <taxon>Bacteroidota</taxon>
        <taxon>Chitinophagia</taxon>
        <taxon>Chitinophagales</taxon>
        <taxon>Chitinophagaceae</taxon>
        <taxon>Terrimonas</taxon>
    </lineage>
</organism>
<dbReference type="Gene3D" id="2.60.40.10">
    <property type="entry name" value="Immunoglobulins"/>
    <property type="match status" value="1"/>
</dbReference>
<dbReference type="SUPFAM" id="SSF49303">
    <property type="entry name" value="beta-Galactosidase/glucuronidase domain"/>
    <property type="match status" value="1"/>
</dbReference>
<proteinExistence type="inferred from homology"/>
<evidence type="ECO:0000256" key="6">
    <source>
        <dbReference type="ARBA" id="ARBA00023295"/>
    </source>
</evidence>
<evidence type="ECO:0000259" key="9">
    <source>
        <dbReference type="Pfam" id="PF22666"/>
    </source>
</evidence>
<name>A0ABW6A5Q2_9BACT</name>
<evidence type="ECO:0000256" key="2">
    <source>
        <dbReference type="ARBA" id="ARBA00007401"/>
    </source>
</evidence>
<dbReference type="InterPro" id="IPR013783">
    <property type="entry name" value="Ig-like_fold"/>
</dbReference>
<dbReference type="InterPro" id="IPR036156">
    <property type="entry name" value="Beta-gal/glucu_dom_sf"/>
</dbReference>
<dbReference type="RefSeq" id="WP_386099480.1">
    <property type="nucleotide sequence ID" value="NZ_JBHUOZ010000003.1"/>
</dbReference>
<reference evidence="11" key="1">
    <citation type="journal article" date="2019" name="Int. J. Syst. Evol. Microbiol.">
        <title>The Global Catalogue of Microorganisms (GCM) 10K type strain sequencing project: providing services to taxonomists for standard genome sequencing and annotation.</title>
        <authorList>
            <consortium name="The Broad Institute Genomics Platform"/>
            <consortium name="The Broad Institute Genome Sequencing Center for Infectious Disease"/>
            <person name="Wu L."/>
            <person name="Ma J."/>
        </authorList>
    </citation>
    <scope>NUCLEOTIDE SEQUENCE [LARGE SCALE GENOMIC DNA]</scope>
    <source>
        <strain evidence="11">KCTC 23299</strain>
    </source>
</reference>
<evidence type="ECO:0000313" key="10">
    <source>
        <dbReference type="EMBL" id="MFD2920674.1"/>
    </source>
</evidence>
<evidence type="ECO:0000256" key="4">
    <source>
        <dbReference type="ARBA" id="ARBA00022729"/>
    </source>
</evidence>
<evidence type="ECO:0000259" key="7">
    <source>
        <dbReference type="Pfam" id="PF00703"/>
    </source>
</evidence>
<dbReference type="Gene3D" id="2.60.120.260">
    <property type="entry name" value="Galactose-binding domain-like"/>
    <property type="match status" value="1"/>
</dbReference>
<evidence type="ECO:0000256" key="3">
    <source>
        <dbReference type="ARBA" id="ARBA00012754"/>
    </source>
</evidence>
<dbReference type="InterPro" id="IPR006102">
    <property type="entry name" value="Ig-like_GH2"/>
</dbReference>
<dbReference type="InterPro" id="IPR008979">
    <property type="entry name" value="Galactose-bd-like_sf"/>
</dbReference>
<feature type="domain" description="Glycoside hydrolase family 2 immunoglobulin-like beta-sandwich" evidence="7">
    <location>
        <begin position="208"/>
        <end position="313"/>
    </location>
</feature>
<dbReference type="Gene3D" id="3.20.20.80">
    <property type="entry name" value="Glycosidases"/>
    <property type="match status" value="1"/>
</dbReference>
<dbReference type="Pfam" id="PF22666">
    <property type="entry name" value="Glyco_hydro_2_N2"/>
    <property type="match status" value="1"/>
</dbReference>
<dbReference type="InterPro" id="IPR054593">
    <property type="entry name" value="Beta-mannosidase-like_N2"/>
</dbReference>
<keyword evidence="11" id="KW-1185">Reference proteome</keyword>
<dbReference type="SUPFAM" id="SSF49785">
    <property type="entry name" value="Galactose-binding domain-like"/>
    <property type="match status" value="1"/>
</dbReference>
<evidence type="ECO:0000313" key="11">
    <source>
        <dbReference type="Proteomes" id="UP001597511"/>
    </source>
</evidence>
<dbReference type="Pfam" id="PF00703">
    <property type="entry name" value="Glyco_hydro_2"/>
    <property type="match status" value="1"/>
</dbReference>
<feature type="domain" description="Beta-mannosidase-like galactose-binding" evidence="9">
    <location>
        <begin position="41"/>
        <end position="197"/>
    </location>
</feature>
<dbReference type="InterPro" id="IPR006103">
    <property type="entry name" value="Glyco_hydro_2_cat"/>
</dbReference>
<keyword evidence="6" id="KW-0326">Glycosidase</keyword>
<comment type="catalytic activity">
    <reaction evidence="1">
        <text>Hydrolysis of terminal, non-reducing beta-D-mannose residues in beta-D-mannosides.</text>
        <dbReference type="EC" id="3.2.1.25"/>
    </reaction>
</comment>
<evidence type="ECO:0000256" key="1">
    <source>
        <dbReference type="ARBA" id="ARBA00000829"/>
    </source>
</evidence>
<protein>
    <recommendedName>
        <fullName evidence="3">beta-mannosidase</fullName>
        <ecNumber evidence="3">3.2.1.25</ecNumber>
    </recommendedName>
</protein>
<dbReference type="EC" id="3.2.1.25" evidence="3"/>
<keyword evidence="5 10" id="KW-0378">Hydrolase</keyword>
<accession>A0ABW6A5Q2</accession>
<dbReference type="Proteomes" id="UP001597511">
    <property type="component" value="Unassembled WGS sequence"/>
</dbReference>
<comment type="caution">
    <text evidence="10">The sequence shown here is derived from an EMBL/GenBank/DDBJ whole genome shotgun (WGS) entry which is preliminary data.</text>
</comment>
<dbReference type="InterPro" id="IPR017853">
    <property type="entry name" value="GH"/>
</dbReference>
<dbReference type="PANTHER" id="PTHR43730">
    <property type="entry name" value="BETA-MANNOSIDASE"/>
    <property type="match status" value="1"/>
</dbReference>
<evidence type="ECO:0000259" key="8">
    <source>
        <dbReference type="Pfam" id="PF02836"/>
    </source>
</evidence>
<dbReference type="Pfam" id="PF02836">
    <property type="entry name" value="Glyco_hydro_2_C"/>
    <property type="match status" value="1"/>
</dbReference>
<comment type="similarity">
    <text evidence="2">Belongs to the glycosyl hydrolase 2 family.</text>
</comment>
<dbReference type="SUPFAM" id="SSF51445">
    <property type="entry name" value="(Trans)glycosidases"/>
    <property type="match status" value="1"/>
</dbReference>
<keyword evidence="4" id="KW-0732">Signal</keyword>
<dbReference type="EMBL" id="JBHUOZ010000003">
    <property type="protein sequence ID" value="MFD2920674.1"/>
    <property type="molecule type" value="Genomic_DNA"/>
</dbReference>
<evidence type="ECO:0000256" key="5">
    <source>
        <dbReference type="ARBA" id="ARBA00022801"/>
    </source>
</evidence>
<feature type="domain" description="Glycoside hydrolase family 2 catalytic" evidence="8">
    <location>
        <begin position="337"/>
        <end position="491"/>
    </location>
</feature>
<gene>
    <name evidence="10" type="ORF">ACFS6H_13200</name>
</gene>
<sequence>MQKKRLLFFILSYFSFMYIVAQEKKETLTWEIGYHKNAGETPAKWLPSTVPGAVQLDVMKGENYKQPYWYGNNVEQFDWMEDWYFTYRTKFKKPVLGAGQKLYFHSKGIDYHFKVLLNGVELLEQEGMFTYVDIDLTSALKETNELKIVIRPVPKIKEAATFVKGTETYRQNARESAKPAVSYGWDWHPRLVTRGIWDETYLSIRNEAHITTTDITYELNEALTAAQVRLNVEGTSLAGKNFKWLLKDNTGKTVSAQTGQLQSGKEVIIGKLDNIKLWWPNGYGEPVLYTSELELYDAGKKLLDRKVSRIGFRKVKLLMNEGAWDEPNIFPVTRNVSPSSFEINGKRIFAKGTNWVHPEIFVGTITPSLYETQVKLAKEANMNILRVWGGGITNKESFYDYCDQYGMLVWQEFPLACNNYTDDAAYLRVLEQEARSIVSRIKQHASLVLWSGGNELFNSWSRMTDQSLALRMLNSICYQLDPKTPFIYTSPQFGMGHGYYVFADLEKKEELYQWMARANKTAYTEFGVPGAANVEVLKSFIPAAELFPPALNTTWESHHGLGAWGDKRWLDMPVLEHYFGKIESLEDLVKYSQLTQSEGLQFIYEEARRQKPYCSMALNWCFQEPWPSAANNSLLNWPNVIKPAYYAVAKACRPILASVRAPKFSWTKGEAFTGEVFMLNDTHQSLEAGEATVTILFDGKEQTLLNWAFAATKAFENIEGPTARIILPAIKDQFFKIKVTVKGKPEYTSVYTFLFKEAGK</sequence>